<dbReference type="PANTHER" id="PTHR34612">
    <property type="entry name" value="GH131_N DOMAIN-CONTAINING PROTEIN"/>
    <property type="match status" value="1"/>
</dbReference>
<protein>
    <recommendedName>
        <fullName evidence="2">Glycoside hydrolase 131 catalytic N-terminal domain-containing protein</fullName>
    </recommendedName>
</protein>
<proteinExistence type="predicted"/>
<evidence type="ECO:0000256" key="1">
    <source>
        <dbReference type="SAM" id="SignalP"/>
    </source>
</evidence>
<feature type="domain" description="Glycoside hydrolase 131 catalytic N-terminal" evidence="2">
    <location>
        <begin position="62"/>
        <end position="236"/>
    </location>
</feature>
<dbReference type="PANTHER" id="PTHR34612:SF6">
    <property type="entry name" value="GLYCOSIDE HYDROLASE 131 CATALYTIC N-TERMINAL DOMAIN-CONTAINING PROTEIN"/>
    <property type="match status" value="1"/>
</dbReference>
<dbReference type="Gene3D" id="2.60.120.1160">
    <property type="match status" value="1"/>
</dbReference>
<gene>
    <name evidence="3" type="ORF">ACAT0790_LOCUS3478</name>
</gene>
<organism evidence="3">
    <name type="scientific">Alexandrium catenella</name>
    <name type="common">Red tide dinoflagellate</name>
    <name type="synonym">Gonyaulax catenella</name>
    <dbReference type="NCBI Taxonomy" id="2925"/>
    <lineage>
        <taxon>Eukaryota</taxon>
        <taxon>Sar</taxon>
        <taxon>Alveolata</taxon>
        <taxon>Dinophyceae</taxon>
        <taxon>Gonyaulacales</taxon>
        <taxon>Pyrocystaceae</taxon>
        <taxon>Alexandrium</taxon>
    </lineage>
</organism>
<accession>A0A7S1L2S0</accession>
<keyword evidence="1" id="KW-0732">Signal</keyword>
<feature type="chain" id="PRO_5031069485" description="Glycoside hydrolase 131 catalytic N-terminal domain-containing protein" evidence="1">
    <location>
        <begin position="20"/>
        <end position="244"/>
    </location>
</feature>
<evidence type="ECO:0000259" key="2">
    <source>
        <dbReference type="Pfam" id="PF18271"/>
    </source>
</evidence>
<reference evidence="3" key="1">
    <citation type="submission" date="2021-01" db="EMBL/GenBank/DDBJ databases">
        <authorList>
            <person name="Corre E."/>
            <person name="Pelletier E."/>
            <person name="Niang G."/>
            <person name="Scheremetjew M."/>
            <person name="Finn R."/>
            <person name="Kale V."/>
            <person name="Holt S."/>
            <person name="Cochrane G."/>
            <person name="Meng A."/>
            <person name="Brown T."/>
            <person name="Cohen L."/>
        </authorList>
    </citation>
    <scope>NUCLEOTIDE SEQUENCE</scope>
    <source>
        <strain evidence="3">OF101</strain>
    </source>
</reference>
<dbReference type="InterPro" id="IPR041524">
    <property type="entry name" value="GH131_N"/>
</dbReference>
<dbReference type="EMBL" id="HBGE01005689">
    <property type="protein sequence ID" value="CAD9092497.1"/>
    <property type="molecule type" value="Transcribed_RNA"/>
</dbReference>
<dbReference type="AlphaFoldDB" id="A0A7S1L2S0"/>
<evidence type="ECO:0000313" key="3">
    <source>
        <dbReference type="EMBL" id="CAD9092497.1"/>
    </source>
</evidence>
<sequence length="244" mass="27294">MDTLEIALLLFSALAGASSVPPPAPVPWRGSSIDSFHTYVLTDRLYRDGKAREGKVEDYARMDDGWIALTFNNESVFRYNPDMRLLRSDLVQFFQMPAGGRLLFMASIKRDSPDFYDARVYQVFFTELKMFEVYVDASDASAPRWIFRVQREERWSRPLEPGRGCNFGVLCDGAAGTVSLFFSEDDEPLELSSVSGVSATIESKPEVHWGPLIYDAGGATLEHSETFMYSGVGVTDRLALRGSP</sequence>
<feature type="signal peptide" evidence="1">
    <location>
        <begin position="1"/>
        <end position="19"/>
    </location>
</feature>
<dbReference type="Pfam" id="PF18271">
    <property type="entry name" value="GH131_N"/>
    <property type="match status" value="1"/>
</dbReference>
<name>A0A7S1L2S0_ALECA</name>